<dbReference type="InterPro" id="IPR029077">
    <property type="entry name" value="Imm45"/>
</dbReference>
<evidence type="ECO:0000313" key="3">
    <source>
        <dbReference type="Proteomes" id="UP000007966"/>
    </source>
</evidence>
<dbReference type="STRING" id="218491.ECA2119"/>
<dbReference type="Pfam" id="PF15572">
    <property type="entry name" value="Imm45"/>
    <property type="match status" value="1"/>
</dbReference>
<proteinExistence type="predicted"/>
<dbReference type="HOGENOM" id="CLU_164653_0_0_6"/>
<sequence length="110" mass="12398">MNNAMKLVNYPSKALVHGTVLRLPGQWPYEELVDFMVFDMPGGDRSNGLMVSSGHKAGLILVLLPQDSELKEVRGLSTQWVIDNWEKWIYPECNINDVHVIGSYIATPIE</sequence>
<keyword evidence="3" id="KW-1185">Reference proteome</keyword>
<reference evidence="2" key="1">
    <citation type="submission" date="2004-02" db="EMBL/GenBank/DDBJ databases">
        <title>The genome sequence of the enterobacterial phytopathogen Erwinia carotovora subsp. atroseptica SCRI1043 and functional genomic identification of novel virulence factors.</title>
        <authorList>
            <person name="Bell K.S."/>
            <person name="Sebaihia M."/>
            <person name="Pritchard L."/>
            <person name="Holden M."/>
            <person name="Hyman L.J."/>
            <person name="Holeva M.C."/>
            <person name="Thomson N.R."/>
            <person name="Bentley S.D."/>
            <person name="Churcher C."/>
            <person name="Mungall K."/>
            <person name="Atkin R."/>
            <person name="Bason N."/>
            <person name="Brooks K."/>
            <person name="Chillingworth T."/>
            <person name="Clark K."/>
            <person name="Doggett J."/>
            <person name="Fraser A."/>
            <person name="Hance Z."/>
            <person name="Hauser H."/>
            <person name="Jagels K."/>
            <person name="Moule S."/>
            <person name="Norbertczak H."/>
            <person name="Ormond D."/>
            <person name="Price C."/>
            <person name="Quail M.A."/>
            <person name="Sanders M."/>
            <person name="Walker D."/>
            <person name="Whitehead S."/>
            <person name="Salmond G.P.C."/>
            <person name="Birch P.R.J."/>
            <person name="Barrell B.G."/>
            <person name="Parkhill J."/>
            <person name="Toth I.K."/>
        </authorList>
    </citation>
    <scope>NUCLEOTIDE SEQUENCE</scope>
    <source>
        <strain evidence="2">SCRI1043</strain>
    </source>
</reference>
<evidence type="ECO:0000313" key="2">
    <source>
        <dbReference type="EMBL" id="CAG75021.1"/>
    </source>
</evidence>
<dbReference type="eggNOG" id="ENOG5032QHB">
    <property type="taxonomic scope" value="Bacteria"/>
</dbReference>
<gene>
    <name evidence="2" type="ordered locus">ECA2119</name>
</gene>
<organism evidence="2 3">
    <name type="scientific">Pectobacterium atrosepticum (strain SCRI 1043 / ATCC BAA-672)</name>
    <name type="common">Erwinia carotovora subsp. atroseptica</name>
    <dbReference type="NCBI Taxonomy" id="218491"/>
    <lineage>
        <taxon>Bacteria</taxon>
        <taxon>Pseudomonadati</taxon>
        <taxon>Pseudomonadota</taxon>
        <taxon>Gammaproteobacteria</taxon>
        <taxon>Enterobacterales</taxon>
        <taxon>Pectobacteriaceae</taxon>
        <taxon>Pectobacterium</taxon>
    </lineage>
</organism>
<dbReference type="EMBL" id="BX950851">
    <property type="protein sequence ID" value="CAG75021.1"/>
    <property type="molecule type" value="Genomic_DNA"/>
</dbReference>
<feature type="domain" description="Immunity protein 45" evidence="1">
    <location>
        <begin position="7"/>
        <end position="100"/>
    </location>
</feature>
<dbReference type="KEGG" id="eca:ECA2119"/>
<dbReference type="AlphaFoldDB" id="Q6D5C1"/>
<dbReference type="RefSeq" id="WP_011093680.1">
    <property type="nucleotide sequence ID" value="NC_004547.2"/>
</dbReference>
<name>Q6D5C1_PECAS</name>
<dbReference type="Proteomes" id="UP000007966">
    <property type="component" value="Chromosome"/>
</dbReference>
<protein>
    <recommendedName>
        <fullName evidence="1">Immunity protein 45 domain-containing protein</fullName>
    </recommendedName>
</protein>
<accession>Q6D5C1</accession>
<evidence type="ECO:0000259" key="1">
    <source>
        <dbReference type="Pfam" id="PF15572"/>
    </source>
</evidence>